<feature type="compositionally biased region" description="Basic and acidic residues" evidence="1">
    <location>
        <begin position="99"/>
        <end position="108"/>
    </location>
</feature>
<feature type="compositionally biased region" description="Polar residues" evidence="1">
    <location>
        <begin position="89"/>
        <end position="98"/>
    </location>
</feature>
<dbReference type="AlphaFoldDB" id="A0A6A5G621"/>
<protein>
    <submittedName>
        <fullName evidence="2">Uncharacterized protein</fullName>
    </submittedName>
</protein>
<dbReference type="GeneID" id="78776350"/>
<organism evidence="2 3">
    <name type="scientific">Caenorhabditis remanei</name>
    <name type="common">Caenorhabditis vulgaris</name>
    <dbReference type="NCBI Taxonomy" id="31234"/>
    <lineage>
        <taxon>Eukaryota</taxon>
        <taxon>Metazoa</taxon>
        <taxon>Ecdysozoa</taxon>
        <taxon>Nematoda</taxon>
        <taxon>Chromadorea</taxon>
        <taxon>Rhabditida</taxon>
        <taxon>Rhabditina</taxon>
        <taxon>Rhabditomorpha</taxon>
        <taxon>Rhabditoidea</taxon>
        <taxon>Rhabditidae</taxon>
        <taxon>Peloderinae</taxon>
        <taxon>Caenorhabditis</taxon>
    </lineage>
</organism>
<evidence type="ECO:0000313" key="2">
    <source>
        <dbReference type="EMBL" id="KAF1750034.1"/>
    </source>
</evidence>
<comment type="caution">
    <text evidence="2">The sequence shown here is derived from an EMBL/GenBank/DDBJ whole genome shotgun (WGS) entry which is preliminary data.</text>
</comment>
<sequence length="222" mass="24898">MVIIGYLIPPFCNIPEQESAKFFLLQTIPCPTEEFFYTEVFVWTIDKFWYNYLWIATGSMNSSSLHICTLLLLLLSRSDLFSDSSGSDHTATQQTNGYHESHPTKIENTDTESGPEGQTVAVVMVVVDVEGPDDTDWDAHAEAAECEARDAVHFEWGCIFDVGFSWCRGSKGLTGTTPTNQVEWEIEGTDENNDSCDDEPVRNVFILFTVVLIDPSDSDKED</sequence>
<dbReference type="Pfam" id="PF10318">
    <property type="entry name" value="7TM_GPCR_Srh"/>
    <property type="match status" value="1"/>
</dbReference>
<dbReference type="InterPro" id="IPR019422">
    <property type="entry name" value="7TM_GPCR_serpentine_rcpt_Srh"/>
</dbReference>
<name>A0A6A5G621_CAERE</name>
<feature type="region of interest" description="Disordered" evidence="1">
    <location>
        <begin position="86"/>
        <end position="115"/>
    </location>
</feature>
<dbReference type="EMBL" id="WUAV01000005">
    <property type="protein sequence ID" value="KAF1750034.1"/>
    <property type="molecule type" value="Genomic_DNA"/>
</dbReference>
<dbReference type="CTD" id="78776350"/>
<dbReference type="Proteomes" id="UP000483820">
    <property type="component" value="Chromosome V"/>
</dbReference>
<proteinExistence type="predicted"/>
<dbReference type="RefSeq" id="XP_053580479.1">
    <property type="nucleotide sequence ID" value="XM_053731566.1"/>
</dbReference>
<evidence type="ECO:0000313" key="3">
    <source>
        <dbReference type="Proteomes" id="UP000483820"/>
    </source>
</evidence>
<gene>
    <name evidence="2" type="ORF">GCK72_016579</name>
</gene>
<accession>A0A6A5G621</accession>
<dbReference type="KEGG" id="crq:GCK72_016579"/>
<reference evidence="2 3" key="1">
    <citation type="submission" date="2019-12" db="EMBL/GenBank/DDBJ databases">
        <title>Chromosome-level assembly of the Caenorhabditis remanei genome.</title>
        <authorList>
            <person name="Teterina A.A."/>
            <person name="Willis J.H."/>
            <person name="Phillips P.C."/>
        </authorList>
    </citation>
    <scope>NUCLEOTIDE SEQUENCE [LARGE SCALE GENOMIC DNA]</scope>
    <source>
        <strain evidence="2 3">PX506</strain>
        <tissue evidence="2">Whole organism</tissue>
    </source>
</reference>
<evidence type="ECO:0000256" key="1">
    <source>
        <dbReference type="SAM" id="MobiDB-lite"/>
    </source>
</evidence>